<keyword evidence="3" id="KW-1003">Cell membrane</keyword>
<feature type="transmembrane region" description="Helical" evidence="7">
    <location>
        <begin position="19"/>
        <end position="37"/>
    </location>
</feature>
<comment type="caution">
    <text evidence="9">The sequence shown here is derived from an EMBL/GenBank/DDBJ whole genome shotgun (WGS) entry which is preliminary data.</text>
</comment>
<proteinExistence type="inferred from homology"/>
<comment type="similarity">
    <text evidence="2">Belongs to the MgtC/SapB family.</text>
</comment>
<sequence length="245" mass="26248">MGVITAMATNLTDFAVQSWPQGVALLSALVLCSLIGLEREWRNKNAGLRTNTLVGLGSALFMLVGKYGFGDVIVDGLIMLDPSRVAGQIVSGIGFIGAGLIFVRRDMVRGLTTAAAVWVSCAVGMACGAGLWLLGLWVTVAYFIVVLGYPPLLRLLTRSQPAMSLFRVTYDDGRGILRSILAQATQYGFTVHNVATQRQITRDGRAVVDVDLVLAGKTPTRDLATGLSETDGVHRVRVLRPDEAD</sequence>
<evidence type="ECO:0000256" key="6">
    <source>
        <dbReference type="ARBA" id="ARBA00023136"/>
    </source>
</evidence>
<dbReference type="PANTHER" id="PTHR33778">
    <property type="entry name" value="PROTEIN MGTC"/>
    <property type="match status" value="1"/>
</dbReference>
<keyword evidence="4 7" id="KW-0812">Transmembrane</keyword>
<protein>
    <recommendedName>
        <fullName evidence="8">MgtC/SapB/SrpB/YhiD N-terminal domain-containing protein</fullName>
    </recommendedName>
</protein>
<feature type="transmembrane region" description="Helical" evidence="7">
    <location>
        <begin position="140"/>
        <end position="157"/>
    </location>
</feature>
<keyword evidence="6 7" id="KW-0472">Membrane</keyword>
<evidence type="ECO:0000313" key="10">
    <source>
        <dbReference type="Proteomes" id="UP000014184"/>
    </source>
</evidence>
<dbReference type="EMBL" id="AOSG01000033">
    <property type="protein sequence ID" value="EOR71565.1"/>
    <property type="molecule type" value="Genomic_DNA"/>
</dbReference>
<evidence type="ECO:0000256" key="5">
    <source>
        <dbReference type="ARBA" id="ARBA00022989"/>
    </source>
</evidence>
<evidence type="ECO:0000256" key="1">
    <source>
        <dbReference type="ARBA" id="ARBA00004651"/>
    </source>
</evidence>
<dbReference type="InterPro" id="IPR049177">
    <property type="entry name" value="MgtC_SapB_SrpB_YhiD_N"/>
</dbReference>
<reference evidence="9 10" key="1">
    <citation type="journal article" date="2013" name="Genome Announc.">
        <title>Draft Genome Sequence of the Lignocellulose Decomposer Thermobifida fusca Strain TM51.</title>
        <authorList>
            <person name="Toth A."/>
            <person name="Barna T."/>
            <person name="Nagy I."/>
            <person name="Horvath B."/>
            <person name="Nagy I."/>
            <person name="Tancsics A."/>
            <person name="Kriszt B."/>
            <person name="Baka E."/>
            <person name="Fekete C."/>
            <person name="Kukolya J."/>
        </authorList>
    </citation>
    <scope>NUCLEOTIDE SEQUENCE [LARGE SCALE GENOMIC DNA]</scope>
    <source>
        <strain evidence="9 10">TM51</strain>
    </source>
</reference>
<evidence type="ECO:0000256" key="4">
    <source>
        <dbReference type="ARBA" id="ARBA00022692"/>
    </source>
</evidence>
<evidence type="ECO:0000256" key="7">
    <source>
        <dbReference type="SAM" id="Phobius"/>
    </source>
</evidence>
<organism evidence="9 10">
    <name type="scientific">Thermobifida fusca TM51</name>
    <dbReference type="NCBI Taxonomy" id="1169414"/>
    <lineage>
        <taxon>Bacteria</taxon>
        <taxon>Bacillati</taxon>
        <taxon>Actinomycetota</taxon>
        <taxon>Actinomycetes</taxon>
        <taxon>Streptosporangiales</taxon>
        <taxon>Nocardiopsidaceae</taxon>
        <taxon>Thermobifida</taxon>
    </lineage>
</organism>
<feature type="transmembrane region" description="Helical" evidence="7">
    <location>
        <begin position="115"/>
        <end position="134"/>
    </location>
</feature>
<dbReference type="GO" id="GO:0005886">
    <property type="term" value="C:plasma membrane"/>
    <property type="evidence" value="ECO:0007669"/>
    <property type="project" value="UniProtKB-SubCell"/>
</dbReference>
<name>A0A9P2WQW0_THEFU</name>
<evidence type="ECO:0000256" key="3">
    <source>
        <dbReference type="ARBA" id="ARBA00022475"/>
    </source>
</evidence>
<feature type="domain" description="MgtC/SapB/SrpB/YhiD N-terminal" evidence="8">
    <location>
        <begin position="25"/>
        <end position="152"/>
    </location>
</feature>
<keyword evidence="10" id="KW-1185">Reference proteome</keyword>
<keyword evidence="5 7" id="KW-1133">Transmembrane helix</keyword>
<accession>A0A9P2WQW0</accession>
<gene>
    <name evidence="9" type="ORF">TM51_07076</name>
</gene>
<dbReference type="PRINTS" id="PR01837">
    <property type="entry name" value="MGTCSAPBPROT"/>
</dbReference>
<dbReference type="InterPro" id="IPR003416">
    <property type="entry name" value="MgtC/SapB/SrpB/YhiD_fam"/>
</dbReference>
<evidence type="ECO:0000313" key="9">
    <source>
        <dbReference type="EMBL" id="EOR71565.1"/>
    </source>
</evidence>
<feature type="transmembrane region" description="Helical" evidence="7">
    <location>
        <begin position="85"/>
        <end position="103"/>
    </location>
</feature>
<feature type="transmembrane region" description="Helical" evidence="7">
    <location>
        <begin position="46"/>
        <end position="65"/>
    </location>
</feature>
<dbReference type="RefSeq" id="WP_011291778.1">
    <property type="nucleotide sequence ID" value="NZ_AOSG01000033.1"/>
</dbReference>
<comment type="subcellular location">
    <subcellularLocation>
        <location evidence="1">Cell membrane</location>
        <topology evidence="1">Multi-pass membrane protein</topology>
    </subcellularLocation>
</comment>
<dbReference type="PANTHER" id="PTHR33778:SF1">
    <property type="entry name" value="MAGNESIUM TRANSPORTER YHID-RELATED"/>
    <property type="match status" value="1"/>
</dbReference>
<evidence type="ECO:0000259" key="8">
    <source>
        <dbReference type="Pfam" id="PF02308"/>
    </source>
</evidence>
<dbReference type="Pfam" id="PF02308">
    <property type="entry name" value="MgtC"/>
    <property type="match status" value="1"/>
</dbReference>
<dbReference type="Proteomes" id="UP000014184">
    <property type="component" value="Unassembled WGS sequence"/>
</dbReference>
<dbReference type="AlphaFoldDB" id="A0A9P2WQW0"/>
<evidence type="ECO:0000256" key="2">
    <source>
        <dbReference type="ARBA" id="ARBA00009298"/>
    </source>
</evidence>